<accession>W3WXU1</accession>
<dbReference type="InParanoid" id="W3WXU1"/>
<reference evidence="3" key="1">
    <citation type="journal article" date="2015" name="BMC Genomics">
        <title>Genomic and transcriptomic analysis of the endophytic fungus Pestalotiopsis fici reveals its lifestyle and high potential for synthesis of natural products.</title>
        <authorList>
            <person name="Wang X."/>
            <person name="Zhang X."/>
            <person name="Liu L."/>
            <person name="Xiang M."/>
            <person name="Wang W."/>
            <person name="Sun X."/>
            <person name="Che Y."/>
            <person name="Guo L."/>
            <person name="Liu G."/>
            <person name="Guo L."/>
            <person name="Wang C."/>
            <person name="Yin W.B."/>
            <person name="Stadler M."/>
            <person name="Zhang X."/>
            <person name="Liu X."/>
        </authorList>
    </citation>
    <scope>NUCLEOTIDE SEQUENCE [LARGE SCALE GENOMIC DNA]</scope>
    <source>
        <strain evidence="3">W106-1 / CGMCC3.15140</strain>
    </source>
</reference>
<dbReference type="InterPro" id="IPR029058">
    <property type="entry name" value="AB_hydrolase_fold"/>
</dbReference>
<dbReference type="STRING" id="1229662.W3WXU1"/>
<feature type="domain" description="AB hydrolase-1" evidence="1">
    <location>
        <begin position="34"/>
        <end position="286"/>
    </location>
</feature>
<evidence type="ECO:0000259" key="1">
    <source>
        <dbReference type="Pfam" id="PF12697"/>
    </source>
</evidence>
<proteinExistence type="predicted"/>
<dbReference type="EMBL" id="KI912114">
    <property type="protein sequence ID" value="ETS78655.1"/>
    <property type="molecule type" value="Genomic_DNA"/>
</dbReference>
<dbReference type="OMA" id="TCVRAFK"/>
<organism evidence="2 3">
    <name type="scientific">Pestalotiopsis fici (strain W106-1 / CGMCC3.15140)</name>
    <dbReference type="NCBI Taxonomy" id="1229662"/>
    <lineage>
        <taxon>Eukaryota</taxon>
        <taxon>Fungi</taxon>
        <taxon>Dikarya</taxon>
        <taxon>Ascomycota</taxon>
        <taxon>Pezizomycotina</taxon>
        <taxon>Sordariomycetes</taxon>
        <taxon>Xylariomycetidae</taxon>
        <taxon>Amphisphaeriales</taxon>
        <taxon>Sporocadaceae</taxon>
        <taxon>Pestalotiopsis</taxon>
    </lineage>
</organism>
<evidence type="ECO:0000313" key="2">
    <source>
        <dbReference type="EMBL" id="ETS78655.1"/>
    </source>
</evidence>
<dbReference type="Proteomes" id="UP000030651">
    <property type="component" value="Unassembled WGS sequence"/>
</dbReference>
<dbReference type="KEGG" id="pfy:PFICI_08508"/>
<dbReference type="InterPro" id="IPR000073">
    <property type="entry name" value="AB_hydrolase_1"/>
</dbReference>
<dbReference type="HOGENOM" id="CLU_058851_1_0_1"/>
<dbReference type="AlphaFoldDB" id="W3WXU1"/>
<gene>
    <name evidence="2" type="ORF">PFICI_08508</name>
</gene>
<dbReference type="SUPFAM" id="SSF53474">
    <property type="entry name" value="alpha/beta-Hydrolases"/>
    <property type="match status" value="1"/>
</dbReference>
<protein>
    <recommendedName>
        <fullName evidence="1">AB hydrolase-1 domain-containing protein</fullName>
    </recommendedName>
</protein>
<dbReference type="OrthoDB" id="5371334at2759"/>
<name>W3WXU1_PESFW</name>
<dbReference type="eggNOG" id="ENOG502SJIA">
    <property type="taxonomic scope" value="Eukaryota"/>
</dbReference>
<sequence length="307" mass="33136">MQSFELPLANGGTVTGIHSIPPLSASSAQHRPLIVGLHGGCYDCQYFDATPKYSASRQSSFFGIPFISINRPGYGGTSCVSPIPEGSDFHHASGLMLHRHLLPKLWQEFGVSNQCNSIVLLCHSLGAMSGIVAASLHGQDMQPSYPLSGIITSGMGATQSVSAKSTSPGFKAHGDDYVTFPSWAKDSVMFKPGTVEDEILEQTERLNAKTPLMEVATFKDAWLPVWKEKYAAHVSTPVMFSLVDNDPFFVVTTEEVESCARAFANSARVDGSLMTGAPHCVELSHWSQGWYARCFGFALECAASFGK</sequence>
<dbReference type="RefSeq" id="XP_007835280.1">
    <property type="nucleotide sequence ID" value="XM_007837089.1"/>
</dbReference>
<keyword evidence="3" id="KW-1185">Reference proteome</keyword>
<dbReference type="GeneID" id="19273521"/>
<dbReference type="Pfam" id="PF12697">
    <property type="entry name" value="Abhydrolase_6"/>
    <property type="match status" value="1"/>
</dbReference>
<evidence type="ECO:0000313" key="3">
    <source>
        <dbReference type="Proteomes" id="UP000030651"/>
    </source>
</evidence>
<dbReference type="Gene3D" id="3.40.50.1820">
    <property type="entry name" value="alpha/beta hydrolase"/>
    <property type="match status" value="1"/>
</dbReference>